<keyword evidence="3" id="KW-1003">Cell membrane</keyword>
<evidence type="ECO:0000256" key="2">
    <source>
        <dbReference type="ARBA" id="ARBA00010823"/>
    </source>
</evidence>
<dbReference type="CDD" id="cd03512">
    <property type="entry name" value="Alkane-hydroxylase"/>
    <property type="match status" value="1"/>
</dbReference>
<dbReference type="OrthoDB" id="4759734at2"/>
<comment type="similarity">
    <text evidence="2">Belongs to the fatty acid desaturase type 1 family. AlkB subfamily.</text>
</comment>
<keyword evidence="4" id="KW-0997">Cell inner membrane</keyword>
<dbReference type="AlphaFoldDB" id="A0A1M4WEF1"/>
<dbReference type="Proteomes" id="UP000242857">
    <property type="component" value="Unassembled WGS sequence"/>
</dbReference>
<dbReference type="GO" id="GO:0006629">
    <property type="term" value="P:lipid metabolic process"/>
    <property type="evidence" value="ECO:0007669"/>
    <property type="project" value="InterPro"/>
</dbReference>
<feature type="transmembrane region" description="Helical" evidence="12">
    <location>
        <begin position="84"/>
        <end position="105"/>
    </location>
</feature>
<keyword evidence="9" id="KW-0408">Iron</keyword>
<evidence type="ECO:0000259" key="13">
    <source>
        <dbReference type="Pfam" id="PF00487"/>
    </source>
</evidence>
<feature type="transmembrane region" description="Helical" evidence="12">
    <location>
        <begin position="117"/>
        <end position="136"/>
    </location>
</feature>
<evidence type="ECO:0000313" key="15">
    <source>
        <dbReference type="Proteomes" id="UP000242857"/>
    </source>
</evidence>
<organism evidence="14 15">
    <name type="scientific">Thermomonas hydrothermalis</name>
    <dbReference type="NCBI Taxonomy" id="213588"/>
    <lineage>
        <taxon>Bacteria</taxon>
        <taxon>Pseudomonadati</taxon>
        <taxon>Pseudomonadota</taxon>
        <taxon>Gammaproteobacteria</taxon>
        <taxon>Lysobacterales</taxon>
        <taxon>Lysobacteraceae</taxon>
        <taxon>Thermomonas</taxon>
    </lineage>
</organism>
<keyword evidence="15" id="KW-1185">Reference proteome</keyword>
<evidence type="ECO:0000256" key="5">
    <source>
        <dbReference type="ARBA" id="ARBA00022692"/>
    </source>
</evidence>
<evidence type="ECO:0000256" key="4">
    <source>
        <dbReference type="ARBA" id="ARBA00022519"/>
    </source>
</evidence>
<keyword evidence="5 12" id="KW-0812">Transmembrane</keyword>
<dbReference type="PANTHER" id="PTHR38674">
    <property type="entry name" value="ALKANE 1-MONOOXYGENASE 1"/>
    <property type="match status" value="1"/>
</dbReference>
<dbReference type="PANTHER" id="PTHR38674:SF1">
    <property type="entry name" value="ALKANE 1-MONOOXYGENASE 1"/>
    <property type="match status" value="1"/>
</dbReference>
<dbReference type="STRING" id="213588.SAMN02745204_01158"/>
<evidence type="ECO:0000256" key="12">
    <source>
        <dbReference type="SAM" id="Phobius"/>
    </source>
</evidence>
<feature type="domain" description="Fatty acid desaturase" evidence="13">
    <location>
        <begin position="119"/>
        <end position="331"/>
    </location>
</feature>
<dbReference type="GO" id="GO:0046872">
    <property type="term" value="F:metal ion binding"/>
    <property type="evidence" value="ECO:0007669"/>
    <property type="project" value="UniProtKB-KW"/>
</dbReference>
<evidence type="ECO:0000313" key="14">
    <source>
        <dbReference type="EMBL" id="SHE79453.1"/>
    </source>
</evidence>
<evidence type="ECO:0000256" key="8">
    <source>
        <dbReference type="ARBA" id="ARBA00023002"/>
    </source>
</evidence>
<dbReference type="EMBL" id="FQUK01000015">
    <property type="protein sequence ID" value="SHE79453.1"/>
    <property type="molecule type" value="Genomic_DNA"/>
</dbReference>
<dbReference type="InterPro" id="IPR005804">
    <property type="entry name" value="FA_desaturase_dom"/>
</dbReference>
<keyword evidence="8" id="KW-0560">Oxidoreductase</keyword>
<protein>
    <submittedName>
        <fullName evidence="14">Alkane 1-monooxygenase</fullName>
    </submittedName>
</protein>
<evidence type="ECO:0000256" key="6">
    <source>
        <dbReference type="ARBA" id="ARBA00022723"/>
    </source>
</evidence>
<gene>
    <name evidence="14" type="ORF">SAMN02745204_01158</name>
</gene>
<keyword evidence="11 12" id="KW-0472">Membrane</keyword>
<sequence length="378" mass="42063">MSHAIAALVSASPYRWGFLLSIVVAALPPVVSAWMAGRLGHWDAWAWFPPVFYFVIIPIIDHLVGRDTRNPPDATVPQLEHSLFYAALPLACVPLQIGLMLWGAWVFATAPFGPIGAAGWIISMGCIGGILGINIAHELIHKTSRLEQWAGGLLLSTVLYGSFKIEHVYGHHVDVATPRDTSTARPGQTVYAFLARALRHNIPKAFALDRARAVRRGAPGNRIWRSELLVWYAASAFWALACVLIAGTWQGLIYFAGQALVAVCLLEIINYIEHYGLQRRLLADGRYERVNPRHSWNSDFLVTNLLLFNLQRHSDHHAHPARRYQVLRHFDESPQLPFGYATAVVLALCPPLWRRIMDPCVARYAQTSSPDTANTSTA</sequence>
<evidence type="ECO:0000256" key="7">
    <source>
        <dbReference type="ARBA" id="ARBA00022989"/>
    </source>
</evidence>
<name>A0A1M4WEF1_9GAMM</name>
<dbReference type="GO" id="GO:0005886">
    <property type="term" value="C:plasma membrane"/>
    <property type="evidence" value="ECO:0007669"/>
    <property type="project" value="UniProtKB-SubCell"/>
</dbReference>
<evidence type="ECO:0000256" key="3">
    <source>
        <dbReference type="ARBA" id="ARBA00022475"/>
    </source>
</evidence>
<accession>A0A1M4WEF1</accession>
<feature type="transmembrane region" description="Helical" evidence="12">
    <location>
        <begin position="228"/>
        <end position="246"/>
    </location>
</feature>
<feature type="transmembrane region" description="Helical" evidence="12">
    <location>
        <begin position="252"/>
        <end position="272"/>
    </location>
</feature>
<keyword evidence="6" id="KW-0479">Metal-binding</keyword>
<dbReference type="GO" id="GO:0004497">
    <property type="term" value="F:monooxygenase activity"/>
    <property type="evidence" value="ECO:0007669"/>
    <property type="project" value="UniProtKB-KW"/>
</dbReference>
<dbReference type="RefSeq" id="WP_072755668.1">
    <property type="nucleotide sequence ID" value="NZ_FQUK01000015.1"/>
</dbReference>
<dbReference type="Pfam" id="PF00487">
    <property type="entry name" value="FA_desaturase"/>
    <property type="match status" value="1"/>
</dbReference>
<evidence type="ECO:0000256" key="11">
    <source>
        <dbReference type="ARBA" id="ARBA00023136"/>
    </source>
</evidence>
<reference evidence="15" key="1">
    <citation type="submission" date="2016-11" db="EMBL/GenBank/DDBJ databases">
        <authorList>
            <person name="Varghese N."/>
            <person name="Submissions S."/>
        </authorList>
    </citation>
    <scope>NUCLEOTIDE SEQUENCE [LARGE SCALE GENOMIC DNA]</scope>
    <source>
        <strain evidence="15">DSM 14834</strain>
    </source>
</reference>
<keyword evidence="7 12" id="KW-1133">Transmembrane helix</keyword>
<comment type="subcellular location">
    <subcellularLocation>
        <location evidence="1">Cell inner membrane</location>
        <topology evidence="1">Multi-pass membrane protein</topology>
    </subcellularLocation>
</comment>
<evidence type="ECO:0000256" key="9">
    <source>
        <dbReference type="ARBA" id="ARBA00023004"/>
    </source>
</evidence>
<keyword evidence="10 14" id="KW-0503">Monooxygenase</keyword>
<evidence type="ECO:0000256" key="10">
    <source>
        <dbReference type="ARBA" id="ARBA00023033"/>
    </source>
</evidence>
<feature type="transmembrane region" description="Helical" evidence="12">
    <location>
        <begin position="16"/>
        <end position="35"/>
    </location>
</feature>
<dbReference type="InterPro" id="IPR033885">
    <property type="entry name" value="AlkB/XylM"/>
</dbReference>
<evidence type="ECO:0000256" key="1">
    <source>
        <dbReference type="ARBA" id="ARBA00004429"/>
    </source>
</evidence>
<proteinExistence type="inferred from homology"/>
<feature type="transmembrane region" description="Helical" evidence="12">
    <location>
        <begin position="47"/>
        <end position="64"/>
    </location>
</feature>